<evidence type="ECO:0000259" key="13">
    <source>
        <dbReference type="PROSITE" id="PS50850"/>
    </source>
</evidence>
<keyword evidence="3" id="KW-0813">Transport</keyword>
<comment type="caution">
    <text evidence="14">The sequence shown here is derived from an EMBL/GenBank/DDBJ whole genome shotgun (WGS) entry which is preliminary data.</text>
</comment>
<evidence type="ECO:0000256" key="2">
    <source>
        <dbReference type="ARBA" id="ARBA00008240"/>
    </source>
</evidence>
<dbReference type="PANTHER" id="PTHR43528:SF1">
    <property type="entry name" value="ALPHA-KETOGLUTARATE PERMEASE"/>
    <property type="match status" value="1"/>
</dbReference>
<keyword evidence="6" id="KW-0769">Symport</keyword>
<feature type="transmembrane region" description="Helical" evidence="12">
    <location>
        <begin position="42"/>
        <end position="60"/>
    </location>
</feature>
<dbReference type="FunFam" id="1.20.1250.20:FF:000001">
    <property type="entry name" value="Dicarboxylate MFS transporter"/>
    <property type="match status" value="1"/>
</dbReference>
<feature type="transmembrane region" description="Helical" evidence="12">
    <location>
        <begin position="66"/>
        <end position="90"/>
    </location>
</feature>
<feature type="transmembrane region" description="Helical" evidence="12">
    <location>
        <begin position="384"/>
        <end position="405"/>
    </location>
</feature>
<evidence type="ECO:0000313" key="15">
    <source>
        <dbReference type="Proteomes" id="UP000551501"/>
    </source>
</evidence>
<evidence type="ECO:0000256" key="12">
    <source>
        <dbReference type="SAM" id="Phobius"/>
    </source>
</evidence>
<name>A0A840ERM8_9ACTN</name>
<evidence type="ECO:0000256" key="10">
    <source>
        <dbReference type="ARBA" id="ARBA00039918"/>
    </source>
</evidence>
<evidence type="ECO:0000256" key="8">
    <source>
        <dbReference type="ARBA" id="ARBA00023136"/>
    </source>
</evidence>
<keyword evidence="15" id="KW-1185">Reference proteome</keyword>
<keyword evidence="8 12" id="KW-0472">Membrane</keyword>
<keyword evidence="5 12" id="KW-0812">Transmembrane</keyword>
<dbReference type="Proteomes" id="UP000551501">
    <property type="component" value="Unassembled WGS sequence"/>
</dbReference>
<dbReference type="InterPro" id="IPR020846">
    <property type="entry name" value="MFS_dom"/>
</dbReference>
<feature type="transmembrane region" description="Helical" evidence="12">
    <location>
        <begin position="102"/>
        <end position="120"/>
    </location>
</feature>
<dbReference type="InterPro" id="IPR036259">
    <property type="entry name" value="MFS_trans_sf"/>
</dbReference>
<feature type="transmembrane region" description="Helical" evidence="12">
    <location>
        <begin position="417"/>
        <end position="435"/>
    </location>
</feature>
<reference evidence="14 15" key="1">
    <citation type="submission" date="2020-08" db="EMBL/GenBank/DDBJ databases">
        <title>Sequencing the genomes of 1000 actinobacteria strains.</title>
        <authorList>
            <person name="Klenk H.-P."/>
        </authorList>
    </citation>
    <scope>NUCLEOTIDE SEQUENCE [LARGE SCALE GENOMIC DNA]</scope>
    <source>
        <strain evidence="14 15">DSM 45298</strain>
    </source>
</reference>
<dbReference type="Gene3D" id="1.20.1250.20">
    <property type="entry name" value="MFS general substrate transporter like domains"/>
    <property type="match status" value="2"/>
</dbReference>
<dbReference type="AlphaFoldDB" id="A0A840ERM8"/>
<accession>A0A840ERM8</accession>
<dbReference type="EMBL" id="JACIFP010000001">
    <property type="protein sequence ID" value="MBB4134352.1"/>
    <property type="molecule type" value="Genomic_DNA"/>
</dbReference>
<dbReference type="GO" id="GO:0015293">
    <property type="term" value="F:symporter activity"/>
    <property type="evidence" value="ECO:0007669"/>
    <property type="project" value="UniProtKB-KW"/>
</dbReference>
<evidence type="ECO:0000256" key="3">
    <source>
        <dbReference type="ARBA" id="ARBA00022448"/>
    </source>
</evidence>
<dbReference type="InterPro" id="IPR051084">
    <property type="entry name" value="H+-coupled_symporters"/>
</dbReference>
<feature type="transmembrane region" description="Helical" evidence="12">
    <location>
        <begin position="167"/>
        <end position="194"/>
    </location>
</feature>
<feature type="transmembrane region" description="Helical" evidence="12">
    <location>
        <begin position="259"/>
        <end position="279"/>
    </location>
</feature>
<organism evidence="14 15">
    <name type="scientific">Gordonia humi</name>
    <dbReference type="NCBI Taxonomy" id="686429"/>
    <lineage>
        <taxon>Bacteria</taxon>
        <taxon>Bacillati</taxon>
        <taxon>Actinomycetota</taxon>
        <taxon>Actinomycetes</taxon>
        <taxon>Mycobacteriales</taxon>
        <taxon>Gordoniaceae</taxon>
        <taxon>Gordonia</taxon>
    </lineage>
</organism>
<comment type="function">
    <text evidence="9">May be a proton symporter involved in the uptake of osmolytes such as proline and glycine betaine.</text>
</comment>
<dbReference type="GO" id="GO:0005886">
    <property type="term" value="C:plasma membrane"/>
    <property type="evidence" value="ECO:0007669"/>
    <property type="project" value="UniProtKB-SubCell"/>
</dbReference>
<evidence type="ECO:0000313" key="14">
    <source>
        <dbReference type="EMBL" id="MBB4134352.1"/>
    </source>
</evidence>
<dbReference type="Pfam" id="PF07690">
    <property type="entry name" value="MFS_1"/>
    <property type="match status" value="1"/>
</dbReference>
<feature type="transmembrane region" description="Helical" evidence="12">
    <location>
        <begin position="291"/>
        <end position="310"/>
    </location>
</feature>
<keyword evidence="7 12" id="KW-1133">Transmembrane helix</keyword>
<feature type="transmembrane region" description="Helical" evidence="12">
    <location>
        <begin position="322"/>
        <end position="341"/>
    </location>
</feature>
<dbReference type="SUPFAM" id="SSF103473">
    <property type="entry name" value="MFS general substrate transporter"/>
    <property type="match status" value="1"/>
</dbReference>
<feature type="transmembrane region" description="Helical" evidence="12">
    <location>
        <begin position="126"/>
        <end position="146"/>
    </location>
</feature>
<comment type="similarity">
    <text evidence="2">Belongs to the major facilitator superfamily. Metabolite:H+ Symporter (MHS) family (TC 2.A.1.6) family.</text>
</comment>
<feature type="transmembrane region" description="Helical" evidence="12">
    <location>
        <begin position="206"/>
        <end position="225"/>
    </location>
</feature>
<feature type="domain" description="Major facilitator superfamily (MFS) profile" evidence="13">
    <location>
        <begin position="30"/>
        <end position="440"/>
    </location>
</feature>
<evidence type="ECO:0000256" key="9">
    <source>
        <dbReference type="ARBA" id="ARBA00037295"/>
    </source>
</evidence>
<dbReference type="CDD" id="cd17369">
    <property type="entry name" value="MFS_ShiA_like"/>
    <property type="match status" value="1"/>
</dbReference>
<dbReference type="InterPro" id="IPR011701">
    <property type="entry name" value="MFS"/>
</dbReference>
<dbReference type="PROSITE" id="PS50850">
    <property type="entry name" value="MFS"/>
    <property type="match status" value="1"/>
</dbReference>
<evidence type="ECO:0000256" key="7">
    <source>
        <dbReference type="ARBA" id="ARBA00022989"/>
    </source>
</evidence>
<evidence type="ECO:0000256" key="4">
    <source>
        <dbReference type="ARBA" id="ARBA00022475"/>
    </source>
</evidence>
<evidence type="ECO:0000256" key="1">
    <source>
        <dbReference type="ARBA" id="ARBA00004651"/>
    </source>
</evidence>
<protein>
    <recommendedName>
        <fullName evidence="10">Putative proline/betaine transporter</fullName>
    </recommendedName>
</protein>
<dbReference type="PANTHER" id="PTHR43528">
    <property type="entry name" value="ALPHA-KETOGLUTARATE PERMEASE"/>
    <property type="match status" value="1"/>
</dbReference>
<evidence type="ECO:0000256" key="11">
    <source>
        <dbReference type="SAM" id="MobiDB-lite"/>
    </source>
</evidence>
<proteinExistence type="inferred from homology"/>
<feature type="transmembrane region" description="Helical" evidence="12">
    <location>
        <begin position="347"/>
        <end position="372"/>
    </location>
</feature>
<sequence>MTNVQQPSAPPTGIASSAERTPDPRLARRAALAGGVGTLVEYYDFGVYGFLAVFIAPHFFPSDNSAASILSTLAVFGVAYVARPIGGIFFGRLGDRIGRRTALVASVVAMGVASGVLGVLPTHTAVGVLAPILLVLVRLAQGFSAGGEIGGAATYIAETVPARRRGFFGSFTPIGSTLGFAVAATVVGVVTLIVGDDAMESWGWRIPFLLALPLAFVCLQIRLKLEDTPEFAEMAEKDEVVKHPILEVIRNNPLSVLKVVGIAIAMNGSGYIALTYFSVYLTKDLGFDKNSIYWTSAIAIALACATFPISGRLTDRFGRKPVLVTGYVAYIVIAFPAFLILGATGSVVVVGLVYLVYMIFNGVVQVPAFPLFTELFGRNVRYSGVALGFNIGTIVAGGTAPYFAAQLVEWTGSDIAPAYWVVAVCLIGLVTISTIKETGKKALPA</sequence>
<dbReference type="RefSeq" id="WP_183369537.1">
    <property type="nucleotide sequence ID" value="NZ_BAABHL010000128.1"/>
</dbReference>
<keyword evidence="4" id="KW-1003">Cell membrane</keyword>
<evidence type="ECO:0000256" key="5">
    <source>
        <dbReference type="ARBA" id="ARBA00022692"/>
    </source>
</evidence>
<evidence type="ECO:0000256" key="6">
    <source>
        <dbReference type="ARBA" id="ARBA00022847"/>
    </source>
</evidence>
<comment type="subcellular location">
    <subcellularLocation>
        <location evidence="1">Cell membrane</location>
        <topology evidence="1">Multi-pass membrane protein</topology>
    </subcellularLocation>
</comment>
<feature type="region of interest" description="Disordered" evidence="11">
    <location>
        <begin position="1"/>
        <end position="22"/>
    </location>
</feature>
<gene>
    <name evidence="14" type="ORF">BKA16_000904</name>
</gene>